<dbReference type="EMBL" id="KV440973">
    <property type="protein sequence ID" value="OAD78861.1"/>
    <property type="molecule type" value="Genomic_DNA"/>
</dbReference>
<reference evidence="2" key="1">
    <citation type="submission" date="2015-06" db="EMBL/GenBank/DDBJ databases">
        <title>Expansion of signal transduction pathways in fungi by whole-genome duplication.</title>
        <authorList>
            <consortium name="DOE Joint Genome Institute"/>
            <person name="Corrochano L.M."/>
            <person name="Kuo A."/>
            <person name="Marcet-Houben M."/>
            <person name="Polaino S."/>
            <person name="Salamov A."/>
            <person name="Villalobos J.M."/>
            <person name="Alvarez M.I."/>
            <person name="Avalos J."/>
            <person name="Benito E.P."/>
            <person name="Benoit I."/>
            <person name="Burger G."/>
            <person name="Camino L.P."/>
            <person name="Canovas D."/>
            <person name="Cerda-Olmedo E."/>
            <person name="Cheng J.-F."/>
            <person name="Dominguez A."/>
            <person name="Elias M."/>
            <person name="Eslava A.P."/>
            <person name="Glaser F."/>
            <person name="Grimwood J."/>
            <person name="Gutierrez G."/>
            <person name="Heitman J."/>
            <person name="Henrissat B."/>
            <person name="Iturriaga E.A."/>
            <person name="Lang B.F."/>
            <person name="Lavin J.L."/>
            <person name="Lee S."/>
            <person name="Li W."/>
            <person name="Lindquist E."/>
            <person name="Lopez-Garcia S."/>
            <person name="Luque E.M."/>
            <person name="Marcos A.T."/>
            <person name="Martin J."/>
            <person name="McCluskey K."/>
            <person name="Medina H.R."/>
            <person name="Miralles-Duran A."/>
            <person name="Miyazaki A."/>
            <person name="Munoz-Torres E."/>
            <person name="Oguiza J.A."/>
            <person name="Ohm R."/>
            <person name="Olmedo M."/>
            <person name="Orejas M."/>
            <person name="Ortiz-Castellanos L."/>
            <person name="Pisabarro A.G."/>
            <person name="Rodriguez-Romero J."/>
            <person name="Ruiz-Herrera J."/>
            <person name="Ruiz-Vazquez R."/>
            <person name="Sanz C."/>
            <person name="Schackwitz W."/>
            <person name="Schmutz J."/>
            <person name="Shahriari M."/>
            <person name="Shelest E."/>
            <person name="Silva-Franco F."/>
            <person name="Soanes D."/>
            <person name="Syed K."/>
            <person name="Tagua V.G."/>
            <person name="Talbot N.J."/>
            <person name="Thon M."/>
            <person name="De vries R.P."/>
            <person name="Wiebenga A."/>
            <person name="Yadav J.S."/>
            <person name="Braun E.L."/>
            <person name="Baker S."/>
            <person name="Garre V."/>
            <person name="Horwitz B."/>
            <person name="Torres-Martinez S."/>
            <person name="Idnurm A."/>
            <person name="Herrera-Estrella A."/>
            <person name="Gabaldon T."/>
            <person name="Grigoriev I.V."/>
        </authorList>
    </citation>
    <scope>NUCLEOTIDE SEQUENCE [LARGE SCALE GENOMIC DNA]</scope>
    <source>
        <strain evidence="2">NRRL 1555(-)</strain>
    </source>
</reference>
<evidence type="ECO:0000313" key="1">
    <source>
        <dbReference type="EMBL" id="OAD78861.1"/>
    </source>
</evidence>
<dbReference type="RefSeq" id="XP_018296901.1">
    <property type="nucleotide sequence ID" value="XM_018430480.1"/>
</dbReference>
<dbReference type="AlphaFoldDB" id="A0A163B8X6"/>
<dbReference type="GeneID" id="28991386"/>
<dbReference type="InParanoid" id="A0A163B8X6"/>
<dbReference type="VEuPathDB" id="FungiDB:PHYBLDRAFT_140912"/>
<organism evidence="1 2">
    <name type="scientific">Phycomyces blakesleeanus (strain ATCC 8743b / DSM 1359 / FGSC 10004 / NBRC 33097 / NRRL 1555)</name>
    <dbReference type="NCBI Taxonomy" id="763407"/>
    <lineage>
        <taxon>Eukaryota</taxon>
        <taxon>Fungi</taxon>
        <taxon>Fungi incertae sedis</taxon>
        <taxon>Mucoromycota</taxon>
        <taxon>Mucoromycotina</taxon>
        <taxon>Mucoromycetes</taxon>
        <taxon>Mucorales</taxon>
        <taxon>Phycomycetaceae</taxon>
        <taxon>Phycomyces</taxon>
    </lineage>
</organism>
<accession>A0A163B8X6</accession>
<evidence type="ECO:0008006" key="3">
    <source>
        <dbReference type="Google" id="ProtNLM"/>
    </source>
</evidence>
<protein>
    <recommendedName>
        <fullName evidence="3">DDE Tnp4 domain-containing protein</fullName>
    </recommendedName>
</protein>
<name>A0A163B8X6_PHYB8</name>
<keyword evidence="2" id="KW-1185">Reference proteome</keyword>
<dbReference type="Proteomes" id="UP000077315">
    <property type="component" value="Unassembled WGS sequence"/>
</dbReference>
<evidence type="ECO:0000313" key="2">
    <source>
        <dbReference type="Proteomes" id="UP000077315"/>
    </source>
</evidence>
<dbReference type="OrthoDB" id="5289248at2759"/>
<gene>
    <name evidence="1" type="ORF">PHYBLDRAFT_140912</name>
</gene>
<sequence length="320" mass="36643">MPFNSHINNIAKVLELSEQAFCHLDISTVPTEECKCLFRFTYTEIQSMCVLFEMGDKVYIERGSSTVLSVPTTEVLVILLCKMSFPCQLLDLSLLFGRNSTDISRISNHVVRLLHLKFGIAIIFDYRQFRPENLVKFSNAIRALGVPVEHCVRFLNGTFKETAKLTKEQKTKVHGFNYQAVVTPDVITSFFYGPVAGRRHYMTVFYESGIEMHMCKVFDFRSIGGPCYHLYADRGYTSSEFVMRPFAEIEKEFGHVGNLFAYVNYAQTQRILQGNVSSYYIVATLFKNLHVCYNHGNQTSMRFKVSSPTPMEYIAGLLNH</sequence>
<proteinExistence type="predicted"/>